<keyword evidence="5" id="KW-0067">ATP-binding</keyword>
<dbReference type="EMBL" id="SOCN01000002">
    <property type="protein sequence ID" value="TDV23540.1"/>
    <property type="molecule type" value="Genomic_DNA"/>
</dbReference>
<accession>A0A4R7UDM8</accession>
<dbReference type="PANTHER" id="PTHR46566:SF1">
    <property type="entry name" value="1-PHOSPHOFRUCTOKINASE"/>
    <property type="match status" value="1"/>
</dbReference>
<evidence type="ECO:0000259" key="7">
    <source>
        <dbReference type="Pfam" id="PF00294"/>
    </source>
</evidence>
<comment type="caution">
    <text evidence="8">The sequence shown here is derived from an EMBL/GenBank/DDBJ whole genome shotgun (WGS) entry which is preliminary data.</text>
</comment>
<keyword evidence="3" id="KW-0547">Nucleotide-binding</keyword>
<dbReference type="RefSeq" id="WP_134110963.1">
    <property type="nucleotide sequence ID" value="NZ_SOCN01000002.1"/>
</dbReference>
<keyword evidence="9" id="KW-1185">Reference proteome</keyword>
<dbReference type="Gene3D" id="3.40.1190.20">
    <property type="match status" value="1"/>
</dbReference>
<dbReference type="GO" id="GO:0008443">
    <property type="term" value="F:phosphofructokinase activity"/>
    <property type="evidence" value="ECO:0007669"/>
    <property type="project" value="TreeGrafter"/>
</dbReference>
<gene>
    <name evidence="8" type="ORF">BCF59_0531</name>
</gene>
<dbReference type="PANTHER" id="PTHR46566">
    <property type="entry name" value="1-PHOSPHOFRUCTOKINASE-RELATED"/>
    <property type="match status" value="1"/>
</dbReference>
<dbReference type="PIRSF" id="PIRSF000535">
    <property type="entry name" value="1PFK/6PFK/LacC"/>
    <property type="match status" value="1"/>
</dbReference>
<feature type="domain" description="Carbohydrate kinase PfkB" evidence="7">
    <location>
        <begin position="20"/>
        <end position="281"/>
    </location>
</feature>
<dbReference type="SUPFAM" id="SSF53613">
    <property type="entry name" value="Ribokinase-like"/>
    <property type="match status" value="1"/>
</dbReference>
<proteinExistence type="inferred from homology"/>
<organism evidence="8 9">
    <name type="scientific">Mycoplasmopsis mustelae</name>
    <dbReference type="NCBI Taxonomy" id="171289"/>
    <lineage>
        <taxon>Bacteria</taxon>
        <taxon>Bacillati</taxon>
        <taxon>Mycoplasmatota</taxon>
        <taxon>Mycoplasmoidales</taxon>
        <taxon>Metamycoplasmataceae</taxon>
        <taxon>Mycoplasmopsis</taxon>
    </lineage>
</organism>
<dbReference type="Pfam" id="PF00294">
    <property type="entry name" value="PfkB"/>
    <property type="match status" value="1"/>
</dbReference>
<reference evidence="8 9" key="1">
    <citation type="submission" date="2019-03" db="EMBL/GenBank/DDBJ databases">
        <title>Genomic Encyclopedia of Archaeal and Bacterial Type Strains, Phase II (KMG-II): from individual species to whole genera.</title>
        <authorList>
            <person name="Goeker M."/>
        </authorList>
    </citation>
    <scope>NUCLEOTIDE SEQUENCE [LARGE SCALE GENOMIC DNA]</scope>
    <source>
        <strain evidence="8 9">ATCC 35214</strain>
    </source>
</reference>
<keyword evidence="2 6" id="KW-0808">Transferase</keyword>
<protein>
    <submittedName>
        <fullName evidence="8">Fructose-1-phosphate kinase</fullName>
    </submittedName>
</protein>
<evidence type="ECO:0000313" key="8">
    <source>
        <dbReference type="EMBL" id="TDV23540.1"/>
    </source>
</evidence>
<dbReference type="GO" id="GO:0005524">
    <property type="term" value="F:ATP binding"/>
    <property type="evidence" value="ECO:0007669"/>
    <property type="project" value="UniProtKB-KW"/>
</dbReference>
<evidence type="ECO:0000256" key="1">
    <source>
        <dbReference type="ARBA" id="ARBA00010688"/>
    </source>
</evidence>
<dbReference type="InterPro" id="IPR011611">
    <property type="entry name" value="PfkB_dom"/>
</dbReference>
<sequence length="305" mass="34279">MIYTLTLSPSLDLLIKGNEFQVSKVNRYQQMHAFAGGKGINASIILSRHRIDNVAITLFDSKTFLDLKNVFDAEKLYILNIPVNNKTRVNIKFMSDKTSFELNGPRADLDQEHISKVLKILEKMQSNDVFMLMGTAKEEHLLEILQFCYKKQVKIVLDVESKNFFDLLKYQPYLIKPNIDELAKLFPNQTLNNFVEIKLCVDELKAYGAQNVIVSLGGEGSYLFTKDNQILYASNLKKITPVSTAGAGDTMTAIFAAEYIKTNDAVVSLKRASAAALATVSDLWLGNETTTQANYDSIKIEIIKE</sequence>
<evidence type="ECO:0000256" key="2">
    <source>
        <dbReference type="ARBA" id="ARBA00022679"/>
    </source>
</evidence>
<dbReference type="InterPro" id="IPR029056">
    <property type="entry name" value="Ribokinase-like"/>
</dbReference>
<evidence type="ECO:0000256" key="3">
    <source>
        <dbReference type="ARBA" id="ARBA00022741"/>
    </source>
</evidence>
<comment type="similarity">
    <text evidence="1">Belongs to the carbohydrate kinase PfkB family.</text>
</comment>
<dbReference type="AlphaFoldDB" id="A0A4R7UDM8"/>
<evidence type="ECO:0000256" key="6">
    <source>
        <dbReference type="PIRNR" id="PIRNR000535"/>
    </source>
</evidence>
<dbReference type="InterPro" id="IPR017583">
    <property type="entry name" value="Tagatose/fructose_Pkinase"/>
</dbReference>
<dbReference type="Proteomes" id="UP000295757">
    <property type="component" value="Unassembled WGS sequence"/>
</dbReference>
<dbReference type="CDD" id="cd01164">
    <property type="entry name" value="FruK_PfkB_like"/>
    <property type="match status" value="1"/>
</dbReference>
<evidence type="ECO:0000313" key="9">
    <source>
        <dbReference type="Proteomes" id="UP000295757"/>
    </source>
</evidence>
<name>A0A4R7UDM8_9BACT</name>
<evidence type="ECO:0000256" key="4">
    <source>
        <dbReference type="ARBA" id="ARBA00022777"/>
    </source>
</evidence>
<keyword evidence="4 8" id="KW-0418">Kinase</keyword>
<dbReference type="GO" id="GO:0005829">
    <property type="term" value="C:cytosol"/>
    <property type="evidence" value="ECO:0007669"/>
    <property type="project" value="TreeGrafter"/>
</dbReference>
<evidence type="ECO:0000256" key="5">
    <source>
        <dbReference type="ARBA" id="ARBA00022840"/>
    </source>
</evidence>
<dbReference type="OrthoDB" id="9801219at2"/>